<name>A0A7W2EWB4_9BURK</name>
<accession>A0A7W2EWB4</accession>
<gene>
    <name evidence="1" type="ORF">H3H37_22380</name>
</gene>
<dbReference type="EMBL" id="JACEZT010000019">
    <property type="protein sequence ID" value="MBA5639812.1"/>
    <property type="molecule type" value="Genomic_DNA"/>
</dbReference>
<proteinExistence type="predicted"/>
<reference evidence="1 2" key="1">
    <citation type="submission" date="2020-07" db="EMBL/GenBank/DDBJ databases">
        <title>Novel species isolated from subtropical streams in China.</title>
        <authorList>
            <person name="Lu H."/>
        </authorList>
    </citation>
    <scope>NUCLEOTIDE SEQUENCE [LARGE SCALE GENOMIC DNA]</scope>
    <source>
        <strain evidence="1 2">LX20W</strain>
    </source>
</reference>
<dbReference type="AlphaFoldDB" id="A0A7W2EWB4"/>
<evidence type="ECO:0000313" key="1">
    <source>
        <dbReference type="EMBL" id="MBA5639812.1"/>
    </source>
</evidence>
<sequence length="419" mass="45573">MCGSHSAQALPAFARQTGQNCVACHAGGQFPELTSYGRLFKMTGYTIGSRAVPLSAMGVFSYTKSSSPTDDAAFAKDAAALFQTGSVFVAGKVTENVGVFAQATYNNYDNQNPDSNKWQGKWGSDNIEVRYADRLIDDNRDLILGLTINNNPSLADPWNSAPAWMQYVPTQFGVTGPDAAPIVSQLGAQAAGIAGYAFWNQTFYAELAGYQTANRMWSFLSQGTKDADQVKLQGTNPYLRLALSHDWGPHSAMVGVMAMHANIYPDNLDPSGPTIHYRDRGIDAQYQYLLDPHAATVQLSYIAESIDNGDVAGIAANPGNTLKQLKVKGSYVYRARYGGSLSYFSTTGSSDTTLYPDAASNPDTRGWVPEVFWTPVQYVRVGAQYYHFNRFHGATANYDGAGRNPSGNNTLFVYLWGAY</sequence>
<keyword evidence="2" id="KW-1185">Reference proteome</keyword>
<evidence type="ECO:0000313" key="2">
    <source>
        <dbReference type="Proteomes" id="UP000534388"/>
    </source>
</evidence>
<organism evidence="1 2">
    <name type="scientific">Rugamonas brunnea</name>
    <dbReference type="NCBI Taxonomy" id="2758569"/>
    <lineage>
        <taxon>Bacteria</taxon>
        <taxon>Pseudomonadati</taxon>
        <taxon>Pseudomonadota</taxon>
        <taxon>Betaproteobacteria</taxon>
        <taxon>Burkholderiales</taxon>
        <taxon>Oxalobacteraceae</taxon>
        <taxon>Telluria group</taxon>
        <taxon>Rugamonas</taxon>
    </lineage>
</organism>
<comment type="caution">
    <text evidence="1">The sequence shown here is derived from an EMBL/GenBank/DDBJ whole genome shotgun (WGS) entry which is preliminary data.</text>
</comment>
<dbReference type="Proteomes" id="UP000534388">
    <property type="component" value="Unassembled WGS sequence"/>
</dbReference>
<protein>
    <submittedName>
        <fullName evidence="1">Cytochrome C</fullName>
    </submittedName>
</protein>